<feature type="domain" description="ABC3 transporter permease C-terminal" evidence="8">
    <location>
        <begin position="265"/>
        <end position="387"/>
    </location>
</feature>
<feature type="transmembrane region" description="Helical" evidence="7">
    <location>
        <begin position="429"/>
        <end position="450"/>
    </location>
</feature>
<feature type="transmembrane region" description="Helical" evidence="7">
    <location>
        <begin position="704"/>
        <end position="724"/>
    </location>
</feature>
<name>A0ABT4D8A1_9CLOT</name>
<dbReference type="InterPro" id="IPR003838">
    <property type="entry name" value="ABC3_permease_C"/>
</dbReference>
<comment type="caution">
    <text evidence="9">The sequence shown here is derived from an EMBL/GenBank/DDBJ whole genome shotgun (WGS) entry which is preliminary data.</text>
</comment>
<evidence type="ECO:0000256" key="5">
    <source>
        <dbReference type="ARBA" id="ARBA00023136"/>
    </source>
</evidence>
<evidence type="ECO:0000259" key="8">
    <source>
        <dbReference type="Pfam" id="PF02687"/>
    </source>
</evidence>
<accession>A0ABT4D8A1</accession>
<reference evidence="9" key="1">
    <citation type="submission" date="2022-12" db="EMBL/GenBank/DDBJ databases">
        <title>Clostridium sp. nov., isolated from industrial wastewater.</title>
        <authorList>
            <person name="Jiayan W."/>
        </authorList>
    </citation>
    <scope>NUCLEOTIDE SEQUENCE</scope>
    <source>
        <strain evidence="9">ZC22-4</strain>
    </source>
</reference>
<dbReference type="PANTHER" id="PTHR30572:SF4">
    <property type="entry name" value="ABC TRANSPORTER PERMEASE YTRF"/>
    <property type="match status" value="1"/>
</dbReference>
<evidence type="ECO:0000256" key="2">
    <source>
        <dbReference type="ARBA" id="ARBA00022475"/>
    </source>
</evidence>
<evidence type="ECO:0000313" key="10">
    <source>
        <dbReference type="Proteomes" id="UP001144612"/>
    </source>
</evidence>
<dbReference type="InterPro" id="IPR050250">
    <property type="entry name" value="Macrolide_Exporter_MacB"/>
</dbReference>
<protein>
    <submittedName>
        <fullName evidence="9">ABC transporter permease</fullName>
    </submittedName>
</protein>
<feature type="transmembrane region" description="Helical" evidence="7">
    <location>
        <begin position="261"/>
        <end position="283"/>
    </location>
</feature>
<feature type="transmembrane region" description="Helical" evidence="7">
    <location>
        <begin position="20"/>
        <end position="39"/>
    </location>
</feature>
<dbReference type="RefSeq" id="WP_268060939.1">
    <property type="nucleotide sequence ID" value="NZ_JAPQFJ010000006.1"/>
</dbReference>
<evidence type="ECO:0000256" key="1">
    <source>
        <dbReference type="ARBA" id="ARBA00004651"/>
    </source>
</evidence>
<dbReference type="Pfam" id="PF02687">
    <property type="entry name" value="FtsX"/>
    <property type="match status" value="2"/>
</dbReference>
<feature type="domain" description="ABC3 transporter permease C-terminal" evidence="8">
    <location>
        <begin position="711"/>
        <end position="826"/>
    </location>
</feature>
<comment type="similarity">
    <text evidence="6">Belongs to the ABC-4 integral membrane protein family.</text>
</comment>
<keyword evidence="4 7" id="KW-1133">Transmembrane helix</keyword>
<organism evidence="9 10">
    <name type="scientific">Clostridium brassicae</name>
    <dbReference type="NCBI Taxonomy" id="2999072"/>
    <lineage>
        <taxon>Bacteria</taxon>
        <taxon>Bacillati</taxon>
        <taxon>Bacillota</taxon>
        <taxon>Clostridia</taxon>
        <taxon>Eubacteriales</taxon>
        <taxon>Clostridiaceae</taxon>
        <taxon>Clostridium</taxon>
    </lineage>
</organism>
<comment type="subcellular location">
    <subcellularLocation>
        <location evidence="1">Cell membrane</location>
        <topology evidence="1">Multi-pass membrane protein</topology>
    </subcellularLocation>
</comment>
<keyword evidence="5 7" id="KW-0472">Membrane</keyword>
<evidence type="ECO:0000256" key="3">
    <source>
        <dbReference type="ARBA" id="ARBA00022692"/>
    </source>
</evidence>
<dbReference type="EMBL" id="JAPQFJ010000006">
    <property type="protein sequence ID" value="MCY6958527.1"/>
    <property type="molecule type" value="Genomic_DNA"/>
</dbReference>
<evidence type="ECO:0000313" key="9">
    <source>
        <dbReference type="EMBL" id="MCY6958527.1"/>
    </source>
</evidence>
<keyword evidence="10" id="KW-1185">Reference proteome</keyword>
<sequence length="836" mass="95356">MNSISNLAKKNFKRNKIKSLLVIITIVLTTALLTSMGILCATIKNANIKDIEDTIGNYHCIFSIQNDKQFQTLKNNVQLEKAGEYMYLGNCNNKELGVNRLELRYMDKNVADLNNIKLEKGQFPQNSNEIVLNKWIIEKLNKKPKLGEKIHLSFIPPISKEEEWENKKPNVIEKDFAICGILKESEEEKKYNTSKGLVSKDAIYKSLDKKNIDREIYLRFKDDKNITKDIYSLADSMNILRKDIMLNKFYLNELHPSAGNLIPFIIIGLILMLVAIAVIYNIFCVSISQKIQAFGLLAALGSTRKQMRKVIIIDGLYNCIIGIPLGLLLGYGLSYFICGFVMQSLHVGKYFVINVPFSVIIVSSLVSVVTVVIALIRPARTASKISPIEAIRFSGYKTEIKKKEKKISGDINMKKLSYLNLWRNKKRTLMTLFSLSMSGMIFIIVSSVIFSMDINLNLKEDIQNDFLISSSHIIKDNGIVNPLNEDFIKKVKNIDGVTKVQKVNHSYVWFDNVVLSKNDTKVASSKECFNFYGFDDEMIDKLKDNLSLGEISLENLKNKNEVILVANHKGKYKFNVGDKVLLKKAKLYKEDLPQNENQTLDEIYDKENDNNYKFNEYKIVAIVDKNVEGLDMGLDTNGTFIACEDIFNRTIKDNRPIQIRIDIQKAKYEGVKASLKNIIEKNEEIVYKSYVETREDLQSQFKSTNIICYGVVSIIALIGMLNLINTRITGIMARKNEMGMIEAIGASNKDISKMLQLEGFYYSFISLVVAVGFGLGIGYLCFRLIKKTATYMIYRFPLIPIIILISMFVLLQIIITYLIQRILNKNSIIDKIRVNE</sequence>
<feature type="transmembrane region" description="Helical" evidence="7">
    <location>
        <begin position="759"/>
        <end position="785"/>
    </location>
</feature>
<evidence type="ECO:0000256" key="6">
    <source>
        <dbReference type="ARBA" id="ARBA00038076"/>
    </source>
</evidence>
<evidence type="ECO:0000256" key="4">
    <source>
        <dbReference type="ARBA" id="ARBA00022989"/>
    </source>
</evidence>
<keyword evidence="2" id="KW-1003">Cell membrane</keyword>
<evidence type="ECO:0000256" key="7">
    <source>
        <dbReference type="SAM" id="Phobius"/>
    </source>
</evidence>
<proteinExistence type="inferred from homology"/>
<gene>
    <name evidence="9" type="ORF">OW729_07920</name>
</gene>
<feature type="transmembrane region" description="Helical" evidence="7">
    <location>
        <begin position="797"/>
        <end position="819"/>
    </location>
</feature>
<feature type="transmembrane region" description="Helical" evidence="7">
    <location>
        <begin position="357"/>
        <end position="376"/>
    </location>
</feature>
<feature type="transmembrane region" description="Helical" evidence="7">
    <location>
        <begin position="315"/>
        <end position="337"/>
    </location>
</feature>
<dbReference type="PANTHER" id="PTHR30572">
    <property type="entry name" value="MEMBRANE COMPONENT OF TRANSPORTER-RELATED"/>
    <property type="match status" value="1"/>
</dbReference>
<dbReference type="Proteomes" id="UP001144612">
    <property type="component" value="Unassembled WGS sequence"/>
</dbReference>
<keyword evidence="3 7" id="KW-0812">Transmembrane</keyword>